<organism evidence="2 3">
    <name type="scientific">Gordonia hydrophobica</name>
    <dbReference type="NCBI Taxonomy" id="40516"/>
    <lineage>
        <taxon>Bacteria</taxon>
        <taxon>Bacillati</taxon>
        <taxon>Actinomycetota</taxon>
        <taxon>Actinomycetes</taxon>
        <taxon>Mycobacteriales</taxon>
        <taxon>Gordoniaceae</taxon>
        <taxon>Gordonia</taxon>
    </lineage>
</organism>
<protein>
    <submittedName>
        <fullName evidence="2">Type II toxin-antitoxin system Phd/YefM family antitoxin</fullName>
    </submittedName>
</protein>
<dbReference type="Proteomes" id="UP001479933">
    <property type="component" value="Chromosome"/>
</dbReference>
<reference evidence="2 3" key="1">
    <citation type="journal article" date="2023" name="Virus Evol.">
        <title>Computational host range prediction-The good, the bad, and the ugly.</title>
        <authorList>
            <person name="Howell A.A."/>
            <person name="Versoza C.J."/>
            <person name="Pfeifer S.P."/>
        </authorList>
    </citation>
    <scope>NUCLEOTIDE SEQUENCE [LARGE SCALE GENOMIC DNA]</scope>
    <source>
        <strain evidence="2 3">1610/1b</strain>
    </source>
</reference>
<proteinExistence type="inferred from homology"/>
<evidence type="ECO:0000313" key="3">
    <source>
        <dbReference type="Proteomes" id="UP001479933"/>
    </source>
</evidence>
<dbReference type="RefSeq" id="WP_066166016.1">
    <property type="nucleotide sequence ID" value="NZ_CP136137.1"/>
</dbReference>
<dbReference type="InterPro" id="IPR036165">
    <property type="entry name" value="YefM-like_sf"/>
</dbReference>
<evidence type="ECO:0000313" key="2">
    <source>
        <dbReference type="EMBL" id="WYY07691.1"/>
    </source>
</evidence>
<name>A0ABZ2U4C1_9ACTN</name>
<dbReference type="EMBL" id="CP136137">
    <property type="protein sequence ID" value="WYY07691.1"/>
    <property type="molecule type" value="Genomic_DNA"/>
</dbReference>
<sequence length="72" mass="7837">MRTLSRAEALRHFDALLTEVQSTRQSVMITSGGRPVAVIAPADPHGRQFGTLPGLHVPDDFDAPLTDEALWV</sequence>
<keyword evidence="3" id="KW-1185">Reference proteome</keyword>
<comment type="similarity">
    <text evidence="1">Belongs to the phD/YefM antitoxin family.</text>
</comment>
<dbReference type="Gene3D" id="3.40.1620.10">
    <property type="entry name" value="YefM-like domain"/>
    <property type="match status" value="1"/>
</dbReference>
<gene>
    <name evidence="2" type="ORF">RVF87_00960</name>
</gene>
<dbReference type="NCBIfam" id="TIGR01552">
    <property type="entry name" value="phd_fam"/>
    <property type="match status" value="1"/>
</dbReference>
<accession>A0ABZ2U4C1</accession>
<evidence type="ECO:0000256" key="1">
    <source>
        <dbReference type="ARBA" id="ARBA00009981"/>
    </source>
</evidence>
<dbReference type="SUPFAM" id="SSF143120">
    <property type="entry name" value="YefM-like"/>
    <property type="match status" value="1"/>
</dbReference>